<evidence type="ECO:0000313" key="3">
    <source>
        <dbReference type="Proteomes" id="UP000324639"/>
    </source>
</evidence>
<gene>
    <name evidence="2" type="ORF">BGT96224V316_LOCUS1240</name>
</gene>
<organism evidence="2 3">
    <name type="scientific">Blumeria graminis f. sp. tritici</name>
    <dbReference type="NCBI Taxonomy" id="62690"/>
    <lineage>
        <taxon>Eukaryota</taxon>
        <taxon>Fungi</taxon>
        <taxon>Dikarya</taxon>
        <taxon>Ascomycota</taxon>
        <taxon>Pezizomycotina</taxon>
        <taxon>Leotiomycetes</taxon>
        <taxon>Erysiphales</taxon>
        <taxon>Erysiphaceae</taxon>
        <taxon>Blumeria</taxon>
    </lineage>
</organism>
<name>A0A9X9L9N6_BLUGR</name>
<evidence type="ECO:0000256" key="1">
    <source>
        <dbReference type="SAM" id="SignalP"/>
    </source>
</evidence>
<protein>
    <submittedName>
        <fullName evidence="2">BgtE-10120</fullName>
    </submittedName>
</protein>
<keyword evidence="3" id="KW-1185">Reference proteome</keyword>
<feature type="chain" id="PRO_5040729710" evidence="1">
    <location>
        <begin position="19"/>
        <end position="149"/>
    </location>
</feature>
<proteinExistence type="predicted"/>
<accession>A0A9X9L9N6</accession>
<dbReference type="AlphaFoldDB" id="A0A9X9L9N6"/>
<dbReference type="EMBL" id="LR026985">
    <property type="protein sequence ID" value="VCU39993.1"/>
    <property type="molecule type" value="Genomic_DNA"/>
</dbReference>
<reference evidence="2 3" key="1">
    <citation type="submission" date="2018-08" db="EMBL/GenBank/DDBJ databases">
        <authorList>
            <person name="Muller C M."/>
        </authorList>
    </citation>
    <scope>NUCLEOTIDE SEQUENCE [LARGE SCALE GENOMIC DNA]</scope>
</reference>
<dbReference type="Proteomes" id="UP000324639">
    <property type="component" value="Chromosome Bgt_-02"/>
</dbReference>
<sequence>MRFYTVALLLQSVSFSAANLAHYQLYDIQDHLKSFRCLDQIFNYHGLESHRLMAYRYLDAGRLTEITIPQIEVKVRNLPHGRKVMYKSSVPGSRYYLYSMRGDDDLVTFYNYILIIDSHGHISAIMAQDTSFQIAAPSIIRNENLCTIV</sequence>
<evidence type="ECO:0000313" key="2">
    <source>
        <dbReference type="EMBL" id="VCU39993.1"/>
    </source>
</evidence>
<feature type="signal peptide" evidence="1">
    <location>
        <begin position="1"/>
        <end position="18"/>
    </location>
</feature>
<keyword evidence="1" id="KW-0732">Signal</keyword>